<gene>
    <name evidence="4" type="ORF">EBH_0069900</name>
</gene>
<dbReference type="PANTHER" id="PTHR45856:SF25">
    <property type="entry name" value="FUNGAL LIPASE-LIKE DOMAIN-CONTAINING PROTEIN"/>
    <property type="match status" value="1"/>
</dbReference>
<feature type="region of interest" description="Disordered" evidence="1">
    <location>
        <begin position="70"/>
        <end position="125"/>
    </location>
</feature>
<reference evidence="4" key="1">
    <citation type="submission" date="2013-10" db="EMBL/GenBank/DDBJ databases">
        <title>Genomic analysis of the causative agents of coccidiosis in chickens.</title>
        <authorList>
            <person name="Reid A.J."/>
            <person name="Blake D."/>
            <person name="Billington K."/>
            <person name="Browne H."/>
            <person name="Dunn M."/>
            <person name="Hung S."/>
            <person name="Kawahara F."/>
            <person name="Miranda-Saavedra D."/>
            <person name="Mourier T."/>
            <person name="Nagra H."/>
            <person name="Otto T.D."/>
            <person name="Rawlings N."/>
            <person name="Sanchez A."/>
            <person name="Sanders M."/>
            <person name="Subramaniam C."/>
            <person name="Tay Y."/>
            <person name="Dear P."/>
            <person name="Doerig C."/>
            <person name="Gruber A."/>
            <person name="Parkinson J."/>
            <person name="Shirley M."/>
            <person name="Wan K.L."/>
            <person name="Berriman M."/>
            <person name="Tomley F."/>
            <person name="Pain A."/>
        </authorList>
    </citation>
    <scope>NUCLEOTIDE SEQUENCE [LARGE SCALE GENOMIC DNA]</scope>
    <source>
        <strain evidence="4">Houghton</strain>
    </source>
</reference>
<dbReference type="Pfam" id="PF01764">
    <property type="entry name" value="Lipase_3"/>
    <property type="match status" value="1"/>
</dbReference>
<keyword evidence="5" id="KW-1185">Reference proteome</keyword>
<dbReference type="SUPFAM" id="SSF53474">
    <property type="entry name" value="alpha/beta-Hydrolases"/>
    <property type="match status" value="1"/>
</dbReference>
<dbReference type="InterPro" id="IPR051218">
    <property type="entry name" value="Sec_MonoDiacylglyc_Lipase"/>
</dbReference>
<dbReference type="AlphaFoldDB" id="U6LHG5"/>
<feature type="compositionally biased region" description="Pro residues" evidence="1">
    <location>
        <begin position="593"/>
        <end position="602"/>
    </location>
</feature>
<dbReference type="Gene3D" id="3.40.50.1820">
    <property type="entry name" value="alpha/beta hydrolase"/>
    <property type="match status" value="1"/>
</dbReference>
<feature type="transmembrane region" description="Helical" evidence="2">
    <location>
        <begin position="21"/>
        <end position="39"/>
    </location>
</feature>
<protein>
    <submittedName>
        <fullName evidence="4">Lipase domain-containing protein, putative</fullName>
    </submittedName>
</protein>
<feature type="compositionally biased region" description="Basic and acidic residues" evidence="1">
    <location>
        <begin position="74"/>
        <end position="83"/>
    </location>
</feature>
<sequence length="943" mass="100508">MLQPGGSRSCRVFPRPFMPHCGIFCSFIVCIFAFLPSGSPQEHIEPVRSASDPHVVPSGHVAAAATAAVPHAVSAEHDTEASDSHPAAPVLPPPTTDDAGQGNASTSKSTTAGKSDDDLSSNSVLRGSVPAVPVSQVSESPLHQVNQHSSVSQFAPMTVTIVVGAGETVRDCAAELPSQSFLMSVARRFQQLQLLPLLAAFGQQSMKVVTNRVHSSAPLVAAAPRLLQTDSLLLFRDTLTRERPQQTMLVEVASRTPMIPQFVWQNGVGFKARSAAVQPNRALWSNKLFAPSRPPRLMERAGSESQPLFVPQRIQSNVLEGLQEKPRSNEPQGAAPPLGGSFLGGILQSLEGSPIRLNLGDMACAALPTSALNRKLSCWLLGAFTERILCRTAWYDPCQAISEETAHGKPPLSPVVLPPGGPDTLALPLKSLLHPTRGIPRRISKYVIAEEGPTYQLLWQSLTRLDDIWALAYCGRELPPGNPGAAAANRQRVADEEQRRSLQQQNLEHPQPGADRGGGEEKGNDEEQIQTQLPPPFSPWDGASLPGLRGTPPLSLWNVGRVKKPVSTSAGESPEGELTQAQQARTGPLASPFRPPQSPHPQFPGGNEAATGAKHTSAGPSTSHSPAGSEGKPTLAPGSPQVLPAGVPHLQGQDLLPGWRTELVLKALSPGVGNRTNVLAVAGRRGTDVLIAFRGTKTQVEWILNGQAEHAFNWLGEGEGRTAAGFSHIFSAAWPALQVYLASVDRPEAPLSRIIVTGYSLGGAVAALMAYGIALNYPTKVDAVIFGAPRTGDSAFTAAWAKRVNGRNIAFTLDPIPRTPCKEMPACDKPGTRGPLTLPQNFLRLATHSPRRNGASGRTESTTTTNGYGDFHGLVSFGPDELGGSTRSRISPIYVSYNHICSYPCWLATKFNPGERRTLCQLPDFASQWDPALTPDTCPALLS</sequence>
<keyword evidence="2" id="KW-1133">Transmembrane helix</keyword>
<evidence type="ECO:0000259" key="3">
    <source>
        <dbReference type="Pfam" id="PF01764"/>
    </source>
</evidence>
<accession>U6LHG5</accession>
<keyword evidence="2" id="KW-0812">Transmembrane</keyword>
<dbReference type="GO" id="GO:0006629">
    <property type="term" value="P:lipid metabolic process"/>
    <property type="evidence" value="ECO:0007669"/>
    <property type="project" value="InterPro"/>
</dbReference>
<evidence type="ECO:0000256" key="1">
    <source>
        <dbReference type="SAM" id="MobiDB-lite"/>
    </source>
</evidence>
<evidence type="ECO:0000313" key="5">
    <source>
        <dbReference type="Proteomes" id="UP000030750"/>
    </source>
</evidence>
<reference evidence="4" key="2">
    <citation type="submission" date="2013-10" db="EMBL/GenBank/DDBJ databases">
        <authorList>
            <person name="Aslett M."/>
        </authorList>
    </citation>
    <scope>NUCLEOTIDE SEQUENCE [LARGE SCALE GENOMIC DNA]</scope>
    <source>
        <strain evidence="4">Houghton</strain>
    </source>
</reference>
<dbReference type="InterPro" id="IPR002921">
    <property type="entry name" value="Fungal_lipase-type"/>
</dbReference>
<evidence type="ECO:0000256" key="2">
    <source>
        <dbReference type="SAM" id="Phobius"/>
    </source>
</evidence>
<dbReference type="Proteomes" id="UP000030750">
    <property type="component" value="Unassembled WGS sequence"/>
</dbReference>
<evidence type="ECO:0000313" key="4">
    <source>
        <dbReference type="EMBL" id="CDJ49827.1"/>
    </source>
</evidence>
<feature type="compositionally biased region" description="Low complexity" evidence="1">
    <location>
        <begin position="104"/>
        <end position="113"/>
    </location>
</feature>
<dbReference type="EMBL" id="HG711880">
    <property type="protein sequence ID" value="CDJ49827.1"/>
    <property type="molecule type" value="Genomic_DNA"/>
</dbReference>
<proteinExistence type="predicted"/>
<feature type="domain" description="Fungal lipase-type" evidence="3">
    <location>
        <begin position="691"/>
        <end position="822"/>
    </location>
</feature>
<feature type="region of interest" description="Disordered" evidence="1">
    <location>
        <begin position="482"/>
        <end position="649"/>
    </location>
</feature>
<organism evidence="4 5">
    <name type="scientific">Eimeria brunetti</name>
    <dbReference type="NCBI Taxonomy" id="51314"/>
    <lineage>
        <taxon>Eukaryota</taxon>
        <taxon>Sar</taxon>
        <taxon>Alveolata</taxon>
        <taxon>Apicomplexa</taxon>
        <taxon>Conoidasida</taxon>
        <taxon>Coccidia</taxon>
        <taxon>Eucoccidiorida</taxon>
        <taxon>Eimeriorina</taxon>
        <taxon>Eimeriidae</taxon>
        <taxon>Eimeria</taxon>
    </lineage>
</organism>
<keyword evidence="2" id="KW-0472">Membrane</keyword>
<dbReference type="CDD" id="cd00519">
    <property type="entry name" value="Lipase_3"/>
    <property type="match status" value="1"/>
</dbReference>
<dbReference type="InterPro" id="IPR029058">
    <property type="entry name" value="AB_hydrolase_fold"/>
</dbReference>
<dbReference type="VEuPathDB" id="ToxoDB:EBH_0069900"/>
<dbReference type="PANTHER" id="PTHR45856">
    <property type="entry name" value="ALPHA/BETA-HYDROLASES SUPERFAMILY PROTEIN"/>
    <property type="match status" value="1"/>
</dbReference>
<name>U6LHG5_9EIME</name>
<dbReference type="OrthoDB" id="345705at2759"/>